<dbReference type="OrthoDB" id="676347at2"/>
<gene>
    <name evidence="1" type="ORF">B0I10_103300</name>
</gene>
<protein>
    <recommendedName>
        <fullName evidence="3">Anti-sigma-K factor rskA</fullName>
    </recommendedName>
</protein>
<dbReference type="EMBL" id="QLSV01000003">
    <property type="protein sequence ID" value="RAR49877.1"/>
    <property type="molecule type" value="Genomic_DNA"/>
</dbReference>
<sequence length="142" mass="15974">MKTTNFLKSLKKGVVAFIILSFTITPFSCSKKTVFENSNITPAARGDAKVKKDNNDNYNIEINISYLAEPERLNPPKKTYVVWMVANNNYPQNIGQIVATTKLHVKFETVSSSKPERIFITAEDDPSIQYPGNMKVLETSIL</sequence>
<keyword evidence="2" id="KW-1185">Reference proteome</keyword>
<organism evidence="1 2">
    <name type="scientific">Flavobacterium lacus</name>
    <dbReference type="NCBI Taxonomy" id="1353778"/>
    <lineage>
        <taxon>Bacteria</taxon>
        <taxon>Pseudomonadati</taxon>
        <taxon>Bacteroidota</taxon>
        <taxon>Flavobacteriia</taxon>
        <taxon>Flavobacteriales</taxon>
        <taxon>Flavobacteriaceae</taxon>
        <taxon>Flavobacterium</taxon>
    </lineage>
</organism>
<proteinExistence type="predicted"/>
<reference evidence="1 2" key="1">
    <citation type="submission" date="2018-06" db="EMBL/GenBank/DDBJ databases">
        <title>Genomic Encyclopedia of Type Strains, Phase III (KMG-III): the genomes of soil and plant-associated and newly described type strains.</title>
        <authorList>
            <person name="Whitman W."/>
        </authorList>
    </citation>
    <scope>NUCLEOTIDE SEQUENCE [LARGE SCALE GENOMIC DNA]</scope>
    <source>
        <strain evidence="1 2">CGMCC 1.12504</strain>
    </source>
</reference>
<evidence type="ECO:0008006" key="3">
    <source>
        <dbReference type="Google" id="ProtNLM"/>
    </source>
</evidence>
<evidence type="ECO:0000313" key="2">
    <source>
        <dbReference type="Proteomes" id="UP000249518"/>
    </source>
</evidence>
<dbReference type="RefSeq" id="WP_112085335.1">
    <property type="nucleotide sequence ID" value="NZ_QLSV01000003.1"/>
</dbReference>
<accession>A0A328WZR7</accession>
<dbReference type="Proteomes" id="UP000249518">
    <property type="component" value="Unassembled WGS sequence"/>
</dbReference>
<name>A0A328WZR7_9FLAO</name>
<comment type="caution">
    <text evidence="1">The sequence shown here is derived from an EMBL/GenBank/DDBJ whole genome shotgun (WGS) entry which is preliminary data.</text>
</comment>
<evidence type="ECO:0000313" key="1">
    <source>
        <dbReference type="EMBL" id="RAR49877.1"/>
    </source>
</evidence>
<dbReference type="AlphaFoldDB" id="A0A328WZR7"/>